<proteinExistence type="predicted"/>
<sequence length="163" mass="17087">MIVRLSHSGSARVGARGEHAVHHGLDHLAIDACAACVDNDGCHQLRDMHLAWRICNNSNGLGRPGGGSMKHPNVAYGGRACHNPAGKGPRQWMQLLPFRNAPPPAFTLIFKGRGTHVRRSRRSAWLVGGGAGSTLCGSLAACPGEQAAQDATARCTLSTSAPP</sequence>
<dbReference type="AlphaFoldDB" id="A0A167MJG8"/>
<organism evidence="1 2">
    <name type="scientific">Calocera viscosa (strain TUFC12733)</name>
    <dbReference type="NCBI Taxonomy" id="1330018"/>
    <lineage>
        <taxon>Eukaryota</taxon>
        <taxon>Fungi</taxon>
        <taxon>Dikarya</taxon>
        <taxon>Basidiomycota</taxon>
        <taxon>Agaricomycotina</taxon>
        <taxon>Dacrymycetes</taxon>
        <taxon>Dacrymycetales</taxon>
        <taxon>Dacrymycetaceae</taxon>
        <taxon>Calocera</taxon>
    </lineage>
</organism>
<evidence type="ECO:0000313" key="2">
    <source>
        <dbReference type="Proteomes" id="UP000076738"/>
    </source>
</evidence>
<keyword evidence="2" id="KW-1185">Reference proteome</keyword>
<evidence type="ECO:0000313" key="1">
    <source>
        <dbReference type="EMBL" id="KZO96780.1"/>
    </source>
</evidence>
<dbReference type="Proteomes" id="UP000076738">
    <property type="component" value="Unassembled WGS sequence"/>
</dbReference>
<name>A0A167MJG8_CALVF</name>
<protein>
    <submittedName>
        <fullName evidence="1">Uncharacterized protein</fullName>
    </submittedName>
</protein>
<dbReference type="EMBL" id="KV417282">
    <property type="protein sequence ID" value="KZO96780.1"/>
    <property type="molecule type" value="Genomic_DNA"/>
</dbReference>
<accession>A0A167MJG8</accession>
<reference evidence="1 2" key="1">
    <citation type="journal article" date="2016" name="Mol. Biol. Evol.">
        <title>Comparative Genomics of Early-Diverging Mushroom-Forming Fungi Provides Insights into the Origins of Lignocellulose Decay Capabilities.</title>
        <authorList>
            <person name="Nagy L.G."/>
            <person name="Riley R."/>
            <person name="Tritt A."/>
            <person name="Adam C."/>
            <person name="Daum C."/>
            <person name="Floudas D."/>
            <person name="Sun H."/>
            <person name="Yadav J.S."/>
            <person name="Pangilinan J."/>
            <person name="Larsson K.H."/>
            <person name="Matsuura K."/>
            <person name="Barry K."/>
            <person name="Labutti K."/>
            <person name="Kuo R."/>
            <person name="Ohm R.A."/>
            <person name="Bhattacharya S.S."/>
            <person name="Shirouzu T."/>
            <person name="Yoshinaga Y."/>
            <person name="Martin F.M."/>
            <person name="Grigoriev I.V."/>
            <person name="Hibbett D.S."/>
        </authorList>
    </citation>
    <scope>NUCLEOTIDE SEQUENCE [LARGE SCALE GENOMIC DNA]</scope>
    <source>
        <strain evidence="1 2">TUFC12733</strain>
    </source>
</reference>
<gene>
    <name evidence="1" type="ORF">CALVIDRAFT_99294</name>
</gene>